<feature type="compositionally biased region" description="Basic and acidic residues" evidence="1">
    <location>
        <begin position="180"/>
        <end position="192"/>
    </location>
</feature>
<feature type="region of interest" description="Disordered" evidence="1">
    <location>
        <begin position="640"/>
        <end position="662"/>
    </location>
</feature>
<gene>
    <name evidence="2" type="ORF">PCYB_143880</name>
</gene>
<accession>K6V1F5</accession>
<dbReference type="EMBL" id="DF157106">
    <property type="protein sequence ID" value="GAB68960.1"/>
    <property type="molecule type" value="Genomic_DNA"/>
</dbReference>
<evidence type="ECO:0000313" key="2">
    <source>
        <dbReference type="EMBL" id="GAB68960.1"/>
    </source>
</evidence>
<dbReference type="VEuPathDB" id="PlasmoDB:PCYB_143880"/>
<evidence type="ECO:0000313" key="3">
    <source>
        <dbReference type="Proteomes" id="UP000006319"/>
    </source>
</evidence>
<keyword evidence="3" id="KW-1185">Reference proteome</keyword>
<name>K6V1F5_PLACD</name>
<dbReference type="KEGG" id="pcy:PCYB_143880"/>
<feature type="compositionally biased region" description="Basic and acidic residues" evidence="1">
    <location>
        <begin position="643"/>
        <end position="662"/>
    </location>
</feature>
<feature type="region of interest" description="Disordered" evidence="1">
    <location>
        <begin position="175"/>
        <end position="210"/>
    </location>
</feature>
<dbReference type="AlphaFoldDB" id="K6V1F5"/>
<dbReference type="Proteomes" id="UP000006319">
    <property type="component" value="Chromosome 14"/>
</dbReference>
<dbReference type="RefSeq" id="XP_004224907.1">
    <property type="nucleotide sequence ID" value="XM_004224859.1"/>
</dbReference>
<dbReference type="OMA" id="QLKMRGH"/>
<dbReference type="eggNOG" id="ENOG502SQ3W">
    <property type="taxonomic scope" value="Eukaryota"/>
</dbReference>
<dbReference type="PhylomeDB" id="K6V1F5"/>
<reference evidence="2 3" key="1">
    <citation type="journal article" date="2012" name="Nat. Genet.">
        <title>Plasmodium cynomolgi genome sequences provide insight into Plasmodium vivax and the monkey malaria clade.</title>
        <authorList>
            <person name="Tachibana S."/>
            <person name="Sullivan S.A."/>
            <person name="Kawai S."/>
            <person name="Nakamura S."/>
            <person name="Kim H.R."/>
            <person name="Goto N."/>
            <person name="Arisue N."/>
            <person name="Palacpac N.M.Q."/>
            <person name="Honma H."/>
            <person name="Yagi M."/>
            <person name="Tougan T."/>
            <person name="Katakai Y."/>
            <person name="Kaneko O."/>
            <person name="Mita T."/>
            <person name="Kita K."/>
            <person name="Yasutomi Y."/>
            <person name="Sutton P.L."/>
            <person name="Shakhbatyan R."/>
            <person name="Horii T."/>
            <person name="Yasunaga T."/>
            <person name="Barnwell J.W."/>
            <person name="Escalante A.A."/>
            <person name="Carlton J.M."/>
            <person name="Tanabe K."/>
        </authorList>
    </citation>
    <scope>NUCLEOTIDE SEQUENCE [LARGE SCALE GENOMIC DNA]</scope>
    <source>
        <strain evidence="2 3">B</strain>
    </source>
</reference>
<dbReference type="GeneID" id="14695341"/>
<organism evidence="2 3">
    <name type="scientific">Plasmodium cynomolgi (strain B)</name>
    <dbReference type="NCBI Taxonomy" id="1120755"/>
    <lineage>
        <taxon>Eukaryota</taxon>
        <taxon>Sar</taxon>
        <taxon>Alveolata</taxon>
        <taxon>Apicomplexa</taxon>
        <taxon>Aconoidasida</taxon>
        <taxon>Haemosporida</taxon>
        <taxon>Plasmodiidae</taxon>
        <taxon>Plasmodium</taxon>
        <taxon>Plasmodium (Plasmodium)</taxon>
    </lineage>
</organism>
<sequence length="800" mass="93170">MTELHPLGVKSGEYNQHVEYRSGAFDRTFEDGHPCTYVEEADGDAGDLGSDDPYVNSNQVNREDDGDEFLPDEDEPLREGEDVEEFEDDIDTLLFTNNLNSSLIGNLWHASANSVYKESWKSAHVKKESSPIVEATLYSYPNERENHNCVNEKVIPSEGNQYGKCYTSAKDVTQGKKKKISDAHEHSEEEVKSGTTNDAHLEEENNPSQIIKTSSKIAEWSGKNKVDSFINEIYEEEQKEVEKMKEFFEKNEKNLMKFRNSILCKLKISEELPKKFKHLSKDTNLFNEEKTKEKHYKKLIDSLNKQSIQEPPRRKHKFAKNVNYDQMETIKILDIDSVPLDVLNKLFAYKIVKNCSAELCLKIISRIGMYRDKYSQVSYENMINYLGQTINHNSNAEIIALFSRCYETVSIPFLVNFVRKYATFSRSFIVNMYDKYFRKRLFDFVRYESNFGIRKIPNILTHPYHLSSYIKLLGECSAKKDMYIQLKMRGHVPHWANLNQEGTANEMDYLPGGMNYLPGEENHPRAKKITITDDKKKSVKRKNYVERPKMYDVILSAEYTGLPIEHFIEKEEDFLHINTGKEKQLQQNSPNLLSHSDGALYNGGQLKEGGDEKDMEHLPIYREDPTNDAKTEVIIAIGSSGQHEGHPTHSSKCETETEEKPSENINFTLEEDCDIYLYKGFNKLNKSSLKLQTTLVKTEEDYSNELALCPSQGEHYEEVDKEQNNHALWELPWKTRSKNSFFFKGRFFKVLPNEGWSEIKDISNQYIRPRRKRTKHSIRRRRFLQKKIKINLFKKKILQK</sequence>
<feature type="region of interest" description="Disordered" evidence="1">
    <location>
        <begin position="39"/>
        <end position="74"/>
    </location>
</feature>
<feature type="compositionally biased region" description="Acidic residues" evidence="1">
    <location>
        <begin position="64"/>
        <end position="74"/>
    </location>
</feature>
<protein>
    <submittedName>
        <fullName evidence="2">Uncharacterized protein</fullName>
    </submittedName>
</protein>
<dbReference type="OrthoDB" id="448832at2759"/>
<proteinExistence type="predicted"/>
<evidence type="ECO:0000256" key="1">
    <source>
        <dbReference type="SAM" id="MobiDB-lite"/>
    </source>
</evidence>